<dbReference type="GO" id="GO:0020037">
    <property type="term" value="F:heme binding"/>
    <property type="evidence" value="ECO:0007669"/>
    <property type="project" value="InterPro"/>
</dbReference>
<keyword evidence="6 8" id="KW-0408">Iron</keyword>
<gene>
    <name evidence="9" type="ORF">F3Y22_tig00110570pilonHSYRG00163</name>
</gene>
<evidence type="ECO:0000256" key="3">
    <source>
        <dbReference type="ARBA" id="ARBA00022617"/>
    </source>
</evidence>
<dbReference type="AlphaFoldDB" id="A0A6A3A9J1"/>
<dbReference type="InterPro" id="IPR001128">
    <property type="entry name" value="Cyt_P450"/>
</dbReference>
<dbReference type="InterPro" id="IPR017972">
    <property type="entry name" value="Cyt_P450_CS"/>
</dbReference>
<reference evidence="9" key="1">
    <citation type="submission" date="2019-09" db="EMBL/GenBank/DDBJ databases">
        <title>Draft genome information of white flower Hibiscus syriacus.</title>
        <authorList>
            <person name="Kim Y.-M."/>
        </authorList>
    </citation>
    <scope>NUCLEOTIDE SEQUENCE [LARGE SCALE GENOMIC DNA]</scope>
    <source>
        <strain evidence="9">YM2019G1</strain>
    </source>
</reference>
<keyword evidence="7 8" id="KW-0503">Monooxygenase</keyword>
<dbReference type="PANTHER" id="PTHR24296">
    <property type="entry name" value="CYTOCHROME P450"/>
    <property type="match status" value="1"/>
</dbReference>
<keyword evidence="4 8" id="KW-0479">Metal-binding</keyword>
<dbReference type="PROSITE" id="PS00086">
    <property type="entry name" value="CYTOCHROME_P450"/>
    <property type="match status" value="1"/>
</dbReference>
<evidence type="ECO:0000256" key="8">
    <source>
        <dbReference type="RuleBase" id="RU000461"/>
    </source>
</evidence>
<evidence type="ECO:0000256" key="5">
    <source>
        <dbReference type="ARBA" id="ARBA00023002"/>
    </source>
</evidence>
<dbReference type="Gene3D" id="1.10.630.10">
    <property type="entry name" value="Cytochrome P450"/>
    <property type="match status" value="1"/>
</dbReference>
<evidence type="ECO:0000256" key="6">
    <source>
        <dbReference type="ARBA" id="ARBA00023004"/>
    </source>
</evidence>
<comment type="caution">
    <text evidence="9">The sequence shown here is derived from an EMBL/GenBank/DDBJ whole genome shotgun (WGS) entry which is preliminary data.</text>
</comment>
<dbReference type="GO" id="GO:0016705">
    <property type="term" value="F:oxidoreductase activity, acting on paired donors, with incorporation or reduction of molecular oxygen"/>
    <property type="evidence" value="ECO:0007669"/>
    <property type="project" value="InterPro"/>
</dbReference>
<evidence type="ECO:0000256" key="7">
    <source>
        <dbReference type="ARBA" id="ARBA00023033"/>
    </source>
</evidence>
<evidence type="ECO:0000313" key="9">
    <source>
        <dbReference type="EMBL" id="KAE8699762.1"/>
    </source>
</evidence>
<evidence type="ECO:0000256" key="2">
    <source>
        <dbReference type="ARBA" id="ARBA00010617"/>
    </source>
</evidence>
<dbReference type="SUPFAM" id="SSF48264">
    <property type="entry name" value="Cytochrome P450"/>
    <property type="match status" value="1"/>
</dbReference>
<protein>
    <submittedName>
        <fullName evidence="9">Uncharacterized protein</fullName>
    </submittedName>
</protein>
<sequence length="167" mass="19202">MEHSFRSDKIIGDIFNIFSRKNEVNMGDDCFKFCLQRWLSADGGDIFNIFSRKNEVNMGDDCFEFRLQKWLSADGKEFIKHDSYKFMAFNAGQRICLGKGLAYLQMKSVVAAALLRHKLTLVPGHKVEQKMSLTLFMKYGLKVNVHERDLGAIVEKIIGEEKKKGKL</sequence>
<dbReference type="EMBL" id="VEPZ02001034">
    <property type="protein sequence ID" value="KAE8699762.1"/>
    <property type="molecule type" value="Genomic_DNA"/>
</dbReference>
<comment type="similarity">
    <text evidence="2 8">Belongs to the cytochrome P450 family.</text>
</comment>
<dbReference type="GO" id="GO:0006629">
    <property type="term" value="P:lipid metabolic process"/>
    <property type="evidence" value="ECO:0007669"/>
    <property type="project" value="UniProtKB-ARBA"/>
</dbReference>
<evidence type="ECO:0000256" key="1">
    <source>
        <dbReference type="ARBA" id="ARBA00001971"/>
    </source>
</evidence>
<keyword evidence="5 8" id="KW-0560">Oxidoreductase</keyword>
<accession>A0A6A3A9J1</accession>
<proteinExistence type="inferred from homology"/>
<evidence type="ECO:0000256" key="4">
    <source>
        <dbReference type="ARBA" id="ARBA00022723"/>
    </source>
</evidence>
<name>A0A6A3A9J1_HIBSY</name>
<dbReference type="InterPro" id="IPR036396">
    <property type="entry name" value="Cyt_P450_sf"/>
</dbReference>
<keyword evidence="3 8" id="KW-0349">Heme</keyword>
<comment type="cofactor">
    <cofactor evidence="1">
        <name>heme</name>
        <dbReference type="ChEBI" id="CHEBI:30413"/>
    </cofactor>
</comment>
<dbReference type="Proteomes" id="UP000436088">
    <property type="component" value="Unassembled WGS sequence"/>
</dbReference>
<keyword evidence="10" id="KW-1185">Reference proteome</keyword>
<dbReference type="Pfam" id="PF00067">
    <property type="entry name" value="p450"/>
    <property type="match status" value="1"/>
</dbReference>
<organism evidence="9 10">
    <name type="scientific">Hibiscus syriacus</name>
    <name type="common">Rose of Sharon</name>
    <dbReference type="NCBI Taxonomy" id="106335"/>
    <lineage>
        <taxon>Eukaryota</taxon>
        <taxon>Viridiplantae</taxon>
        <taxon>Streptophyta</taxon>
        <taxon>Embryophyta</taxon>
        <taxon>Tracheophyta</taxon>
        <taxon>Spermatophyta</taxon>
        <taxon>Magnoliopsida</taxon>
        <taxon>eudicotyledons</taxon>
        <taxon>Gunneridae</taxon>
        <taxon>Pentapetalae</taxon>
        <taxon>rosids</taxon>
        <taxon>malvids</taxon>
        <taxon>Malvales</taxon>
        <taxon>Malvaceae</taxon>
        <taxon>Malvoideae</taxon>
        <taxon>Hibiscus</taxon>
    </lineage>
</organism>
<evidence type="ECO:0000313" key="10">
    <source>
        <dbReference type="Proteomes" id="UP000436088"/>
    </source>
</evidence>
<dbReference type="GO" id="GO:0005506">
    <property type="term" value="F:iron ion binding"/>
    <property type="evidence" value="ECO:0007669"/>
    <property type="project" value="InterPro"/>
</dbReference>
<dbReference type="GO" id="GO:0004497">
    <property type="term" value="F:monooxygenase activity"/>
    <property type="evidence" value="ECO:0007669"/>
    <property type="project" value="UniProtKB-KW"/>
</dbReference>